<reference evidence="1 2" key="1">
    <citation type="submission" date="2020-02" db="EMBL/GenBank/DDBJ databases">
        <authorList>
            <person name="Ferguson B K."/>
        </authorList>
    </citation>
    <scope>NUCLEOTIDE SEQUENCE [LARGE SCALE GENOMIC DNA]</scope>
</reference>
<evidence type="ECO:0000313" key="2">
    <source>
        <dbReference type="Proteomes" id="UP000479000"/>
    </source>
</evidence>
<dbReference type="Proteomes" id="UP000479000">
    <property type="component" value="Unassembled WGS sequence"/>
</dbReference>
<sequence>MRMSFIGNLHLPGSTATLSPTFSIAQIHLNARYILRGTPNINPMIVRISITGFSTERVNSKSGPACGLQCRLPRSSKTIGRLQRSPAFRSVAKKLRTSMSKPTTSFRHPLGFTTDGGILPDPSHSLSVACIQAVPPKPNNCPI</sequence>
<name>A0A6H5FX76_9HEMI</name>
<proteinExistence type="predicted"/>
<organism evidence="1 2">
    <name type="scientific">Nesidiocoris tenuis</name>
    <dbReference type="NCBI Taxonomy" id="355587"/>
    <lineage>
        <taxon>Eukaryota</taxon>
        <taxon>Metazoa</taxon>
        <taxon>Ecdysozoa</taxon>
        <taxon>Arthropoda</taxon>
        <taxon>Hexapoda</taxon>
        <taxon>Insecta</taxon>
        <taxon>Pterygota</taxon>
        <taxon>Neoptera</taxon>
        <taxon>Paraneoptera</taxon>
        <taxon>Hemiptera</taxon>
        <taxon>Heteroptera</taxon>
        <taxon>Panheteroptera</taxon>
        <taxon>Cimicomorpha</taxon>
        <taxon>Miridae</taxon>
        <taxon>Dicyphina</taxon>
        <taxon>Nesidiocoris</taxon>
    </lineage>
</organism>
<gene>
    <name evidence="1" type="ORF">NTEN_LOCUS1325</name>
</gene>
<accession>A0A6H5FX76</accession>
<dbReference type="AlphaFoldDB" id="A0A6H5FX76"/>
<dbReference type="EMBL" id="CADCXU010001996">
    <property type="protein sequence ID" value="CAA9994509.1"/>
    <property type="molecule type" value="Genomic_DNA"/>
</dbReference>
<evidence type="ECO:0000313" key="1">
    <source>
        <dbReference type="EMBL" id="CAA9994509.1"/>
    </source>
</evidence>
<protein>
    <submittedName>
        <fullName evidence="1">Uncharacterized protein</fullName>
    </submittedName>
</protein>
<keyword evidence="2" id="KW-1185">Reference proteome</keyword>